<keyword evidence="5 10" id="KW-0460">Magnesium</keyword>
<dbReference type="Gene3D" id="3.20.20.70">
    <property type="entry name" value="Aldolase class I"/>
    <property type="match status" value="1"/>
</dbReference>
<sequence>MNDIKKMLSLYFVAGSQDCRHLAGNRAENLIYILLQALESGITCFQFRDKGRFSLEQDPAAQKLLAIRCRDLCRRYGVPFIVNDDVELALAIGADGIHVGQSDMKVKEIRAKSDRTLIVGLSVNKLHEALADNDSAEIDYFGIGPIFPTQSKEDPKPAVGPQFLAELRQAGVDKPLVAIGGINQQDAAQLRALGADGVAVISAITQSTNISQTVKEFLGV</sequence>
<evidence type="ECO:0000259" key="13">
    <source>
        <dbReference type="Pfam" id="PF02581"/>
    </source>
</evidence>
<dbReference type="CDD" id="cd00564">
    <property type="entry name" value="TMP_TenI"/>
    <property type="match status" value="1"/>
</dbReference>
<evidence type="ECO:0000256" key="3">
    <source>
        <dbReference type="ARBA" id="ARBA00022679"/>
    </source>
</evidence>
<organism evidence="14 15">
    <name type="scientific">Caviibacterium pharyngocola</name>
    <dbReference type="NCBI Taxonomy" id="28159"/>
    <lineage>
        <taxon>Bacteria</taxon>
        <taxon>Pseudomonadati</taxon>
        <taxon>Pseudomonadota</taxon>
        <taxon>Gammaproteobacteria</taxon>
        <taxon>Pasteurellales</taxon>
        <taxon>Pasteurellaceae</taxon>
        <taxon>Caviibacterium</taxon>
    </lineage>
</organism>
<comment type="similarity">
    <text evidence="10 11">Belongs to the thiamine-phosphate synthase family.</text>
</comment>
<dbReference type="GO" id="GO:0009229">
    <property type="term" value="P:thiamine diphosphate biosynthetic process"/>
    <property type="evidence" value="ECO:0007669"/>
    <property type="project" value="UniProtKB-UniRule"/>
</dbReference>
<comment type="catalytic activity">
    <reaction evidence="7 10 11">
        <text>4-methyl-5-(2-phosphooxyethyl)-thiazole + 4-amino-2-methyl-5-(diphosphooxymethyl)pyrimidine + H(+) = thiamine phosphate + diphosphate</text>
        <dbReference type="Rhea" id="RHEA:22328"/>
        <dbReference type="ChEBI" id="CHEBI:15378"/>
        <dbReference type="ChEBI" id="CHEBI:33019"/>
        <dbReference type="ChEBI" id="CHEBI:37575"/>
        <dbReference type="ChEBI" id="CHEBI:57841"/>
        <dbReference type="ChEBI" id="CHEBI:58296"/>
        <dbReference type="EC" id="2.5.1.3"/>
    </reaction>
</comment>
<dbReference type="Pfam" id="PF02581">
    <property type="entry name" value="TMP-TENI"/>
    <property type="match status" value="1"/>
</dbReference>
<evidence type="ECO:0000256" key="8">
    <source>
        <dbReference type="ARBA" id="ARBA00047851"/>
    </source>
</evidence>
<feature type="binding site" evidence="10">
    <location>
        <begin position="201"/>
        <end position="202"/>
    </location>
    <ligand>
        <name>2-[(2R,5Z)-2-carboxy-4-methylthiazol-5(2H)-ylidene]ethyl phosphate</name>
        <dbReference type="ChEBI" id="CHEBI:62899"/>
    </ligand>
</feature>
<evidence type="ECO:0000313" key="14">
    <source>
        <dbReference type="EMBL" id="PJG81903.1"/>
    </source>
</evidence>
<dbReference type="SUPFAM" id="SSF51391">
    <property type="entry name" value="Thiamin phosphate synthase"/>
    <property type="match status" value="1"/>
</dbReference>
<keyword evidence="6 10" id="KW-0784">Thiamine biosynthesis</keyword>
<comment type="function">
    <text evidence="1 10">Condenses 4-methyl-5-(beta-hydroxyethyl)thiazole monophosphate (THZ-P) and 2-methyl-4-amino-5-hydroxymethyl pyrimidine pyrophosphate (HMP-PP) to form thiamine monophosphate (TMP).</text>
</comment>
<comment type="catalytic activity">
    <reaction evidence="9 10 11">
        <text>2-[(2R,5Z)-2-carboxy-4-methylthiazol-5(2H)-ylidene]ethyl phosphate + 4-amino-2-methyl-5-(diphosphooxymethyl)pyrimidine + 2 H(+) = thiamine phosphate + CO2 + diphosphate</text>
        <dbReference type="Rhea" id="RHEA:47844"/>
        <dbReference type="ChEBI" id="CHEBI:15378"/>
        <dbReference type="ChEBI" id="CHEBI:16526"/>
        <dbReference type="ChEBI" id="CHEBI:33019"/>
        <dbReference type="ChEBI" id="CHEBI:37575"/>
        <dbReference type="ChEBI" id="CHEBI:57841"/>
        <dbReference type="ChEBI" id="CHEBI:62899"/>
        <dbReference type="EC" id="2.5.1.3"/>
    </reaction>
</comment>
<protein>
    <recommendedName>
        <fullName evidence="10">Thiamine-phosphate synthase</fullName>
        <shortName evidence="10">TP synthase</shortName>
        <shortName evidence="10">TPS</shortName>
        <ecNumber evidence="10">2.5.1.3</ecNumber>
    </recommendedName>
    <alternativeName>
        <fullName evidence="10">Thiamine-phosphate pyrophosphorylase</fullName>
        <shortName evidence="10">TMP pyrophosphorylase</shortName>
        <shortName evidence="10">TMP-PPase</shortName>
    </alternativeName>
</protein>
<evidence type="ECO:0000256" key="7">
    <source>
        <dbReference type="ARBA" id="ARBA00047334"/>
    </source>
</evidence>
<feature type="binding site" evidence="10">
    <location>
        <position position="122"/>
    </location>
    <ligand>
        <name>4-amino-2-methyl-5-(diphosphooxymethyl)pyrimidine</name>
        <dbReference type="ChEBI" id="CHEBI:57841"/>
    </ligand>
</feature>
<evidence type="ECO:0000256" key="11">
    <source>
        <dbReference type="RuleBase" id="RU003826"/>
    </source>
</evidence>
<comment type="cofactor">
    <cofactor evidence="10">
        <name>Mg(2+)</name>
        <dbReference type="ChEBI" id="CHEBI:18420"/>
    </cofactor>
    <text evidence="10">Binds 1 Mg(2+) ion per subunit.</text>
</comment>
<dbReference type="PANTHER" id="PTHR20857">
    <property type="entry name" value="THIAMINE-PHOSPHATE PYROPHOSPHORYLASE"/>
    <property type="match status" value="1"/>
</dbReference>
<keyword evidence="4 10" id="KW-0479">Metal-binding</keyword>
<feature type="domain" description="Thiamine phosphate synthase/TenI" evidence="13">
    <location>
        <begin position="10"/>
        <end position="204"/>
    </location>
</feature>
<dbReference type="OrthoDB" id="9810880at2"/>
<feature type="binding site" evidence="10">
    <location>
        <position position="152"/>
    </location>
    <ligand>
        <name>4-amino-2-methyl-5-(diphosphooxymethyl)pyrimidine</name>
        <dbReference type="ChEBI" id="CHEBI:57841"/>
    </ligand>
</feature>
<reference evidence="14 15" key="1">
    <citation type="submission" date="2017-11" db="EMBL/GenBank/DDBJ databases">
        <title>Reclassification of Bisgaard taxon 5 as Caviibacterium pharyngocola gen. nov., sp. nov.</title>
        <authorList>
            <person name="Christensen H."/>
        </authorList>
    </citation>
    <scope>NUCLEOTIDE SEQUENCE [LARGE SCALE GENOMIC DNA]</scope>
    <source>
        <strain evidence="14 15">7_3</strain>
    </source>
</reference>
<keyword evidence="3 10" id="KW-0808">Transferase</keyword>
<feature type="binding site" evidence="10">
    <location>
        <position position="181"/>
    </location>
    <ligand>
        <name>2-[(2R,5Z)-2-carboxy-4-methylthiazol-5(2H)-ylidene]ethyl phosphate</name>
        <dbReference type="ChEBI" id="CHEBI:62899"/>
    </ligand>
</feature>
<accession>A0A2M8RSP9</accession>
<feature type="binding site" evidence="10">
    <location>
        <position position="83"/>
    </location>
    <ligand>
        <name>4-amino-2-methyl-5-(diphosphooxymethyl)pyrimidine</name>
        <dbReference type="ChEBI" id="CHEBI:57841"/>
    </ligand>
</feature>
<dbReference type="GO" id="GO:0000287">
    <property type="term" value="F:magnesium ion binding"/>
    <property type="evidence" value="ECO:0007669"/>
    <property type="project" value="UniProtKB-UniRule"/>
</dbReference>
<comment type="pathway">
    <text evidence="2 10 12">Cofactor biosynthesis; thiamine diphosphate biosynthesis; thiamine phosphate from 4-amino-2-methyl-5-diphosphomethylpyrimidine and 4-methyl-5-(2-phosphoethyl)-thiazole: step 1/1.</text>
</comment>
<dbReference type="InterPro" id="IPR036206">
    <property type="entry name" value="ThiamineP_synth_sf"/>
</dbReference>
<evidence type="ECO:0000313" key="15">
    <source>
        <dbReference type="Proteomes" id="UP000230282"/>
    </source>
</evidence>
<dbReference type="InterPro" id="IPR034291">
    <property type="entry name" value="TMP_synthase"/>
</dbReference>
<dbReference type="AlphaFoldDB" id="A0A2M8RSP9"/>
<evidence type="ECO:0000256" key="1">
    <source>
        <dbReference type="ARBA" id="ARBA00003814"/>
    </source>
</evidence>
<evidence type="ECO:0000256" key="10">
    <source>
        <dbReference type="HAMAP-Rule" id="MF_00097"/>
    </source>
</evidence>
<dbReference type="FunFam" id="3.20.20.70:FF:000096">
    <property type="entry name" value="Thiamine-phosphate synthase"/>
    <property type="match status" value="1"/>
</dbReference>
<dbReference type="GO" id="GO:0005737">
    <property type="term" value="C:cytoplasm"/>
    <property type="evidence" value="ECO:0007669"/>
    <property type="project" value="TreeGrafter"/>
</dbReference>
<evidence type="ECO:0000256" key="2">
    <source>
        <dbReference type="ARBA" id="ARBA00005165"/>
    </source>
</evidence>
<dbReference type="HAMAP" id="MF_00097">
    <property type="entry name" value="TMP_synthase"/>
    <property type="match status" value="1"/>
</dbReference>
<dbReference type="EMBL" id="PHGZ01000039">
    <property type="protein sequence ID" value="PJG81903.1"/>
    <property type="molecule type" value="Genomic_DNA"/>
</dbReference>
<dbReference type="InterPro" id="IPR013785">
    <property type="entry name" value="Aldolase_TIM"/>
</dbReference>
<dbReference type="NCBIfam" id="TIGR00693">
    <property type="entry name" value="thiE"/>
    <property type="match status" value="1"/>
</dbReference>
<dbReference type="RefSeq" id="WP_100297732.1">
    <property type="nucleotide sequence ID" value="NZ_PHGZ01000039.1"/>
</dbReference>
<dbReference type="PANTHER" id="PTHR20857:SF15">
    <property type="entry name" value="THIAMINE-PHOSPHATE SYNTHASE"/>
    <property type="match status" value="1"/>
</dbReference>
<name>A0A2M8RSP9_9PAST</name>
<evidence type="ECO:0000256" key="5">
    <source>
        <dbReference type="ARBA" id="ARBA00022842"/>
    </source>
</evidence>
<dbReference type="GO" id="GO:0009228">
    <property type="term" value="P:thiamine biosynthetic process"/>
    <property type="evidence" value="ECO:0007669"/>
    <property type="project" value="UniProtKB-KW"/>
</dbReference>
<feature type="binding site" evidence="10">
    <location>
        <begin position="149"/>
        <end position="151"/>
    </location>
    <ligand>
        <name>2-[(2R,5Z)-2-carboxy-4-methylthiazol-5(2H)-ylidene]ethyl phosphate</name>
        <dbReference type="ChEBI" id="CHEBI:62899"/>
    </ligand>
</feature>
<dbReference type="UniPathway" id="UPA00060">
    <property type="reaction ID" value="UER00141"/>
</dbReference>
<feature type="binding site" evidence="10">
    <location>
        <position position="84"/>
    </location>
    <ligand>
        <name>Mg(2+)</name>
        <dbReference type="ChEBI" id="CHEBI:18420"/>
    </ligand>
</feature>
<comment type="caution">
    <text evidence="14">The sequence shown here is derived from an EMBL/GenBank/DDBJ whole genome shotgun (WGS) entry which is preliminary data.</text>
</comment>
<gene>
    <name evidence="10" type="primary">thiE</name>
    <name evidence="14" type="ORF">CVP04_11985</name>
</gene>
<evidence type="ECO:0000256" key="4">
    <source>
        <dbReference type="ARBA" id="ARBA00022723"/>
    </source>
</evidence>
<keyword evidence="15" id="KW-1185">Reference proteome</keyword>
<dbReference type="GO" id="GO:0004789">
    <property type="term" value="F:thiamine-phosphate diphosphorylase activity"/>
    <property type="evidence" value="ECO:0007669"/>
    <property type="project" value="UniProtKB-UniRule"/>
</dbReference>
<dbReference type="Proteomes" id="UP000230282">
    <property type="component" value="Unassembled WGS sequence"/>
</dbReference>
<comment type="catalytic activity">
    <reaction evidence="8 10 11">
        <text>2-(2-carboxy-4-methylthiazol-5-yl)ethyl phosphate + 4-amino-2-methyl-5-(diphosphooxymethyl)pyrimidine + 2 H(+) = thiamine phosphate + CO2 + diphosphate</text>
        <dbReference type="Rhea" id="RHEA:47848"/>
        <dbReference type="ChEBI" id="CHEBI:15378"/>
        <dbReference type="ChEBI" id="CHEBI:16526"/>
        <dbReference type="ChEBI" id="CHEBI:33019"/>
        <dbReference type="ChEBI" id="CHEBI:37575"/>
        <dbReference type="ChEBI" id="CHEBI:57841"/>
        <dbReference type="ChEBI" id="CHEBI:62890"/>
        <dbReference type="EC" id="2.5.1.3"/>
    </reaction>
</comment>
<evidence type="ECO:0000256" key="6">
    <source>
        <dbReference type="ARBA" id="ARBA00022977"/>
    </source>
</evidence>
<proteinExistence type="inferred from homology"/>
<evidence type="ECO:0000256" key="9">
    <source>
        <dbReference type="ARBA" id="ARBA00047883"/>
    </source>
</evidence>
<dbReference type="EC" id="2.5.1.3" evidence="10"/>
<evidence type="ECO:0000256" key="12">
    <source>
        <dbReference type="RuleBase" id="RU004253"/>
    </source>
</evidence>
<feature type="binding site" evidence="10">
    <location>
        <begin position="46"/>
        <end position="50"/>
    </location>
    <ligand>
        <name>4-amino-2-methyl-5-(diphosphooxymethyl)pyrimidine</name>
        <dbReference type="ChEBI" id="CHEBI:57841"/>
    </ligand>
</feature>
<feature type="binding site" evidence="10">
    <location>
        <position position="103"/>
    </location>
    <ligand>
        <name>Mg(2+)</name>
        <dbReference type="ChEBI" id="CHEBI:18420"/>
    </ligand>
</feature>
<dbReference type="InterPro" id="IPR022998">
    <property type="entry name" value="ThiamineP_synth_TenI"/>
</dbReference>